<dbReference type="EMBL" id="CP000680">
    <property type="protein sequence ID" value="ABP82855.1"/>
    <property type="molecule type" value="Genomic_DNA"/>
</dbReference>
<proteinExistence type="predicted"/>
<protein>
    <submittedName>
        <fullName evidence="2">Uncharacterized protein</fullName>
    </submittedName>
</protein>
<dbReference type="HOGENOM" id="CLU_188430_0_0_6"/>
<dbReference type="KEGG" id="pmy:Pmen_0081"/>
<organism evidence="2">
    <name type="scientific">Ectopseudomonas mendocina (strain ymp)</name>
    <name type="common">Pseudomonas mendocina</name>
    <dbReference type="NCBI Taxonomy" id="399739"/>
    <lineage>
        <taxon>Bacteria</taxon>
        <taxon>Pseudomonadati</taxon>
        <taxon>Pseudomonadota</taxon>
        <taxon>Gammaproteobacteria</taxon>
        <taxon>Pseudomonadales</taxon>
        <taxon>Pseudomonadaceae</taxon>
        <taxon>Ectopseudomonas</taxon>
    </lineage>
</organism>
<name>A4XND9_ECTM1</name>
<feature type="region of interest" description="Disordered" evidence="1">
    <location>
        <begin position="62"/>
        <end position="90"/>
    </location>
</feature>
<accession>A4XND9</accession>
<dbReference type="AlphaFoldDB" id="A4XND9"/>
<reference evidence="2" key="1">
    <citation type="submission" date="2007-04" db="EMBL/GenBank/DDBJ databases">
        <title>Complete sequence of Pseudomonas mendocina ymp.</title>
        <authorList>
            <consortium name="US DOE Joint Genome Institute"/>
            <person name="Copeland A."/>
            <person name="Lucas S."/>
            <person name="Lapidus A."/>
            <person name="Barry K."/>
            <person name="Glavina del Rio T."/>
            <person name="Dalin E."/>
            <person name="Tice H."/>
            <person name="Pitluck S."/>
            <person name="Kiss H."/>
            <person name="Brettin T."/>
            <person name="Detter J.C."/>
            <person name="Bruce D."/>
            <person name="Han C."/>
            <person name="Schmutz J."/>
            <person name="Larimer F."/>
            <person name="Land M."/>
            <person name="Hauser L."/>
            <person name="Kyrpides N."/>
            <person name="Mikhailova N."/>
            <person name="Hersman L."/>
            <person name="Dubois J."/>
            <person name="Maurice P."/>
            <person name="Richardson P."/>
        </authorList>
    </citation>
    <scope>NUCLEOTIDE SEQUENCE [LARGE SCALE GENOMIC DNA]</scope>
    <source>
        <strain evidence="2">Ymp</strain>
    </source>
</reference>
<evidence type="ECO:0000256" key="1">
    <source>
        <dbReference type="SAM" id="MobiDB-lite"/>
    </source>
</evidence>
<gene>
    <name evidence="2" type="ordered locus">Pmen_0081</name>
</gene>
<dbReference type="STRING" id="399739.Pmen_0081"/>
<evidence type="ECO:0000313" key="2">
    <source>
        <dbReference type="EMBL" id="ABP82855.1"/>
    </source>
</evidence>
<sequence length="90" mass="9942">MHRSRGWKRKGRTCHSPQCDRRTAMWIVALVLAALLLLLSLILASVLLVGQTLCASRNTTAELDLPEGSPRQPAIPSNPQHPWPAWAATH</sequence>